<evidence type="ECO:0000313" key="1">
    <source>
        <dbReference type="Proteomes" id="UP000095286"/>
    </source>
</evidence>
<name>A0AC35UGC8_9BILA</name>
<accession>A0AC35UGC8</accession>
<sequence>MDYTFERIASTDKRIEDSCSIDILLSFSTSSNYIDIDFEKVLKKNGFKSESEDPKIDSVRRRLKKSLKTSGIKCSNMIRHFSKADLIKRNHKYDDEDDFINDEEGHDELMPFNCETTHKGHYVNEGRVELVKVFEIEDSIEPANGHRKRAMPLDDHLLIKKPCKDVKKMNGRSSIGMTSEEKSNFGNTKGEKTSNKLSKKEQAAATDNQPKPTKVRESTSSKRKSFQKSEVLLSFPQSHTKELSPPIKCEFQPIKFLGMRKKPKQ</sequence>
<organism evidence="1 2">
    <name type="scientific">Rhabditophanes sp. KR3021</name>
    <dbReference type="NCBI Taxonomy" id="114890"/>
    <lineage>
        <taxon>Eukaryota</taxon>
        <taxon>Metazoa</taxon>
        <taxon>Ecdysozoa</taxon>
        <taxon>Nematoda</taxon>
        <taxon>Chromadorea</taxon>
        <taxon>Rhabditida</taxon>
        <taxon>Tylenchina</taxon>
        <taxon>Panagrolaimomorpha</taxon>
        <taxon>Strongyloidoidea</taxon>
        <taxon>Alloionematidae</taxon>
        <taxon>Rhabditophanes</taxon>
    </lineage>
</organism>
<proteinExistence type="predicted"/>
<dbReference type="WBParaSite" id="RSKR_0001059500.1">
    <property type="protein sequence ID" value="RSKR_0001059500.1"/>
    <property type="gene ID" value="RSKR_0001059500"/>
</dbReference>
<reference evidence="2" key="1">
    <citation type="submission" date="2016-11" db="UniProtKB">
        <authorList>
            <consortium name="WormBaseParasite"/>
        </authorList>
    </citation>
    <scope>IDENTIFICATION</scope>
    <source>
        <strain evidence="2">KR3021</strain>
    </source>
</reference>
<protein>
    <submittedName>
        <fullName evidence="2">HUN domain-containing protein</fullName>
    </submittedName>
</protein>
<dbReference type="Proteomes" id="UP000095286">
    <property type="component" value="Unplaced"/>
</dbReference>
<evidence type="ECO:0000313" key="2">
    <source>
        <dbReference type="WBParaSite" id="RSKR_0001059500.1"/>
    </source>
</evidence>